<dbReference type="SUPFAM" id="SSF160909">
    <property type="entry name" value="ATP12-like"/>
    <property type="match status" value="1"/>
</dbReference>
<dbReference type="Gene3D" id="1.10.3580.10">
    <property type="entry name" value="ATP12 ATPase"/>
    <property type="match status" value="1"/>
</dbReference>
<comment type="caution">
    <text evidence="4">The sequence shown here is derived from an EMBL/GenBank/DDBJ whole genome shotgun (WGS) entry which is preliminary data.</text>
</comment>
<proteinExistence type="inferred from homology"/>
<dbReference type="InterPro" id="IPR011419">
    <property type="entry name" value="ATP12_ATP_synth-F1-assembly"/>
</dbReference>
<organism evidence="4 5">
    <name type="scientific">Parvularcula mediterranea</name>
    <dbReference type="NCBI Taxonomy" id="2732508"/>
    <lineage>
        <taxon>Bacteria</taxon>
        <taxon>Pseudomonadati</taxon>
        <taxon>Pseudomonadota</taxon>
        <taxon>Alphaproteobacteria</taxon>
        <taxon>Parvularculales</taxon>
        <taxon>Parvularculaceae</taxon>
        <taxon>Parvularcula</taxon>
    </lineage>
</organism>
<gene>
    <name evidence="4" type="ORF">HK107_02710</name>
</gene>
<evidence type="ECO:0000256" key="2">
    <source>
        <dbReference type="ARBA" id="ARBA00022946"/>
    </source>
</evidence>
<dbReference type="Pfam" id="PF07542">
    <property type="entry name" value="ATP12"/>
    <property type="match status" value="1"/>
</dbReference>
<evidence type="ECO:0000256" key="1">
    <source>
        <dbReference type="ARBA" id="ARBA00008231"/>
    </source>
</evidence>
<accession>A0A7Y3RJP5</accession>
<evidence type="ECO:0000256" key="3">
    <source>
        <dbReference type="ARBA" id="ARBA00023186"/>
    </source>
</evidence>
<evidence type="ECO:0000313" key="5">
    <source>
        <dbReference type="Proteomes" id="UP000536835"/>
    </source>
</evidence>
<sequence>MTEGPKRFYKEVSLLEQDGGYAVALDGRIAKTVGRHPLVATKKLAEALREEWDAQTDTVRMETMPLTRLHGFVLDAGEQGKAEFTDTICQYAGSDLLCYRADEPKLAERQEQIFGPFLARAEEQGLTFAVTAGIIPVEQPPETIEAMRDRLSAMELSELYPRKLLTEILGSAVLALYADQEPDNAFAAARLDEAFQAEKWGVDGEAKERENALRRDFDDVLRYLSLSR</sequence>
<dbReference type="Gene3D" id="3.30.2180.10">
    <property type="entry name" value="ATP12-like"/>
    <property type="match status" value="1"/>
</dbReference>
<reference evidence="4 5" key="1">
    <citation type="submission" date="2020-05" db="EMBL/GenBank/DDBJ databases">
        <title>Parvularcula mediterraneae sp. nov., isolated from polypropylene straw from shallow seawater of the seashore of Laganas in Zakynthos island, Greece.</title>
        <authorList>
            <person name="Szabo I."/>
            <person name="Al-Omari J."/>
            <person name="Rado J."/>
            <person name="Szerdahelyi G.S."/>
        </authorList>
    </citation>
    <scope>NUCLEOTIDE SEQUENCE [LARGE SCALE GENOMIC DNA]</scope>
    <source>
        <strain evidence="4 5">ZS-1/3</strain>
    </source>
</reference>
<evidence type="ECO:0000313" key="4">
    <source>
        <dbReference type="EMBL" id="NNU15235.1"/>
    </source>
</evidence>
<dbReference type="Proteomes" id="UP000536835">
    <property type="component" value="Unassembled WGS sequence"/>
</dbReference>
<dbReference type="InterPro" id="IPR042272">
    <property type="entry name" value="ATP12_ATP_synth-F1-assembly_N"/>
</dbReference>
<dbReference type="EMBL" id="JABFCX010000002">
    <property type="protein sequence ID" value="NNU15235.1"/>
    <property type="molecule type" value="Genomic_DNA"/>
</dbReference>
<protein>
    <submittedName>
        <fullName evidence="4">ATPase</fullName>
    </submittedName>
</protein>
<comment type="similarity">
    <text evidence="1">Belongs to the ATP12 family.</text>
</comment>
<dbReference type="PANTHER" id="PTHR21013">
    <property type="entry name" value="ATP SYNTHASE MITOCHONDRIAL F1 COMPLEX ASSEMBLY FACTOR 2/ATP12 PROTEIN, MITOCHONDRIAL PRECURSOR"/>
    <property type="match status" value="1"/>
</dbReference>
<dbReference type="PANTHER" id="PTHR21013:SF10">
    <property type="entry name" value="ATP SYNTHASE MITOCHONDRIAL F1 COMPLEX ASSEMBLY FACTOR 2"/>
    <property type="match status" value="1"/>
</dbReference>
<dbReference type="AlphaFoldDB" id="A0A7Y3RJP5"/>
<keyword evidence="3" id="KW-0143">Chaperone</keyword>
<dbReference type="GO" id="GO:0043461">
    <property type="term" value="P:proton-transporting ATP synthase complex assembly"/>
    <property type="evidence" value="ECO:0007669"/>
    <property type="project" value="InterPro"/>
</dbReference>
<dbReference type="RefSeq" id="WP_173196559.1">
    <property type="nucleotide sequence ID" value="NZ_JABFCX010000002.1"/>
</dbReference>
<keyword evidence="5" id="KW-1185">Reference proteome</keyword>
<name>A0A7Y3RJP5_9PROT</name>
<keyword evidence="2" id="KW-0809">Transit peptide</keyword>
<dbReference type="InterPro" id="IPR023335">
    <property type="entry name" value="ATP12_ortho_dom_sf"/>
</dbReference>